<accession>R9PDS1</accession>
<keyword evidence="2" id="KW-1185">Reference proteome</keyword>
<dbReference type="Proteomes" id="UP000014071">
    <property type="component" value="Unassembled WGS sequence"/>
</dbReference>
<dbReference type="EMBL" id="DF238831">
    <property type="protein sequence ID" value="GAC99372.1"/>
    <property type="molecule type" value="Genomic_DNA"/>
</dbReference>
<dbReference type="HOGENOM" id="CLU_1166292_0_0_1"/>
<dbReference type="GeneID" id="24112238"/>
<dbReference type="RefSeq" id="XP_012192959.1">
    <property type="nucleotide sequence ID" value="XM_012337569.1"/>
</dbReference>
<sequence>MLYGGIDKIDVRDRAAGELREELFQIEVQALASYRDQAAKAGVPRSIERFAMCLAVNNASLHGFDRSAVPSDTQCHALGITNSPLFRGCLAPFPMLLIVSISWLPGAISNADEIDDAELSRNTQPCTCHQEPEPQAQSQIIDTYRTSFSFSTTSLAEISVSAVHAADSVKSSDATMGEAVDDPVVVSRSIVDNAPIHQAFDVKVPVPVSIGDRAAFTVVQVLCPIDATEAEIAMVLVL</sequence>
<reference evidence="2" key="1">
    <citation type="journal article" date="2013" name="Genome Announc.">
        <title>Draft genome sequence of the basidiomycetous yeast-like fungus Pseudozyma hubeiensis SY62, which produces an abundant amount of the biosurfactant mannosylerythritol lipids.</title>
        <authorList>
            <person name="Konishi M."/>
            <person name="Hatada Y."/>
            <person name="Horiuchi J."/>
        </authorList>
    </citation>
    <scope>NUCLEOTIDE SEQUENCE [LARGE SCALE GENOMIC DNA]</scope>
    <source>
        <strain evidence="2">SY62</strain>
    </source>
</reference>
<evidence type="ECO:0000313" key="1">
    <source>
        <dbReference type="EMBL" id="GAC99372.1"/>
    </source>
</evidence>
<dbReference type="AlphaFoldDB" id="R9PDS1"/>
<name>R9PDS1_PSEHS</name>
<gene>
    <name evidence="1" type="ORF">PHSY_006973</name>
</gene>
<evidence type="ECO:0000313" key="2">
    <source>
        <dbReference type="Proteomes" id="UP000014071"/>
    </source>
</evidence>
<protein>
    <submittedName>
        <fullName evidence="1">FAD dependent oxidoreductase</fullName>
    </submittedName>
</protein>
<organism evidence="1 2">
    <name type="scientific">Pseudozyma hubeiensis (strain SY62)</name>
    <name type="common">Yeast</name>
    <dbReference type="NCBI Taxonomy" id="1305764"/>
    <lineage>
        <taxon>Eukaryota</taxon>
        <taxon>Fungi</taxon>
        <taxon>Dikarya</taxon>
        <taxon>Basidiomycota</taxon>
        <taxon>Ustilaginomycotina</taxon>
        <taxon>Ustilaginomycetes</taxon>
        <taxon>Ustilaginales</taxon>
        <taxon>Ustilaginaceae</taxon>
        <taxon>Pseudozyma</taxon>
    </lineage>
</organism>
<proteinExistence type="predicted"/>